<keyword evidence="4 6" id="KW-0862">Zinc</keyword>
<evidence type="ECO:0000256" key="5">
    <source>
        <dbReference type="ARBA" id="ARBA00023002"/>
    </source>
</evidence>
<dbReference type="Pfam" id="PF00107">
    <property type="entry name" value="ADH_zinc_N"/>
    <property type="match status" value="1"/>
</dbReference>
<dbReference type="SUPFAM" id="SSF50129">
    <property type="entry name" value="GroES-like"/>
    <property type="match status" value="1"/>
</dbReference>
<gene>
    <name evidence="8" type="ORF">ENM11_00305</name>
</gene>
<name>A0A7C5Q6T2_CALS0</name>
<comment type="caution">
    <text evidence="8">The sequence shown here is derived from an EMBL/GenBank/DDBJ whole genome shotgun (WGS) entry which is preliminary data.</text>
</comment>
<keyword evidence="5" id="KW-0560">Oxidoreductase</keyword>
<dbReference type="Gene3D" id="3.90.180.10">
    <property type="entry name" value="Medium-chain alcohol dehydrogenases, catalytic domain"/>
    <property type="match status" value="1"/>
</dbReference>
<sequence length="366" mass="39663">MRAALLNEGEAKLHLEDIVKPRPRRGEVLVKVAAAGVCHTDLHVIKNEVKFPKPAVLGHEISGIVEETGDGVSGIKPGDRVVCPFIMPCGYCYYCSRGMDDMCENFFKLNRLQGRLYDGETRLRKHDGTPVWMYSMAGLAEYAVVPSTAVFKLPEKAPLHKSAILGCAVFTAYGALKNAASLRTGESAAVVAVGGVGTSLLYLASLTGVYPLAAVDIRDEKLEFAKKLGASHVINSQKEDVVQKAQEITDGRGFDVVFEAFGSSQTVETALSLVRDGGRVVLIGIAPVGVRAGFEITRLVRRGIKITGSYGARTRTDMPEVLRLVEGGRLNPEVLVSQQFRFEEVNEAFEKLGKGEIVARSIVRVD</sequence>
<dbReference type="EMBL" id="DRWN01000004">
    <property type="protein sequence ID" value="HHK67586.1"/>
    <property type="molecule type" value="Genomic_DNA"/>
</dbReference>
<keyword evidence="3 6" id="KW-0479">Metal-binding</keyword>
<dbReference type="InterPro" id="IPR020843">
    <property type="entry name" value="ER"/>
</dbReference>
<dbReference type="InterPro" id="IPR011032">
    <property type="entry name" value="GroES-like_sf"/>
</dbReference>
<comment type="cofactor">
    <cofactor evidence="1 6">
        <name>Zn(2+)</name>
        <dbReference type="ChEBI" id="CHEBI:29105"/>
    </cofactor>
</comment>
<dbReference type="InterPro" id="IPR002328">
    <property type="entry name" value="ADH_Zn_CS"/>
</dbReference>
<dbReference type="PANTHER" id="PTHR43350:SF2">
    <property type="entry name" value="GROES-LIKE ZINC-BINDING ALCOHOL DEHYDROGENASE FAMILY PROTEIN"/>
    <property type="match status" value="1"/>
</dbReference>
<protein>
    <submittedName>
        <fullName evidence="8">Alcohol dehydrogenase</fullName>
    </submittedName>
</protein>
<evidence type="ECO:0000256" key="2">
    <source>
        <dbReference type="ARBA" id="ARBA00008072"/>
    </source>
</evidence>
<dbReference type="Gene3D" id="3.40.50.720">
    <property type="entry name" value="NAD(P)-binding Rossmann-like Domain"/>
    <property type="match status" value="1"/>
</dbReference>
<evidence type="ECO:0000313" key="8">
    <source>
        <dbReference type="EMBL" id="HHK67586.1"/>
    </source>
</evidence>
<dbReference type="InterPro" id="IPR013154">
    <property type="entry name" value="ADH-like_N"/>
</dbReference>
<feature type="domain" description="Enoyl reductase (ER)" evidence="7">
    <location>
        <begin position="9"/>
        <end position="363"/>
    </location>
</feature>
<dbReference type="SUPFAM" id="SSF51735">
    <property type="entry name" value="NAD(P)-binding Rossmann-fold domains"/>
    <property type="match status" value="1"/>
</dbReference>
<dbReference type="Pfam" id="PF08240">
    <property type="entry name" value="ADH_N"/>
    <property type="match status" value="1"/>
</dbReference>
<evidence type="ECO:0000256" key="1">
    <source>
        <dbReference type="ARBA" id="ARBA00001947"/>
    </source>
</evidence>
<dbReference type="GO" id="GO:0016491">
    <property type="term" value="F:oxidoreductase activity"/>
    <property type="evidence" value="ECO:0007669"/>
    <property type="project" value="UniProtKB-KW"/>
</dbReference>
<dbReference type="PANTHER" id="PTHR43350">
    <property type="entry name" value="NAD-DEPENDENT ALCOHOL DEHYDROGENASE"/>
    <property type="match status" value="1"/>
</dbReference>
<evidence type="ECO:0000256" key="4">
    <source>
        <dbReference type="ARBA" id="ARBA00022833"/>
    </source>
</evidence>
<dbReference type="InterPro" id="IPR036291">
    <property type="entry name" value="NAD(P)-bd_dom_sf"/>
</dbReference>
<evidence type="ECO:0000259" key="7">
    <source>
        <dbReference type="SMART" id="SM00829"/>
    </source>
</evidence>
<proteinExistence type="inferred from homology"/>
<organism evidence="8">
    <name type="scientific">Caldiarchaeum subterraneum</name>
    <dbReference type="NCBI Taxonomy" id="311458"/>
    <lineage>
        <taxon>Archaea</taxon>
        <taxon>Nitrososphaerota</taxon>
        <taxon>Candidatus Caldarchaeales</taxon>
        <taxon>Candidatus Caldarchaeaceae</taxon>
        <taxon>Candidatus Caldarchaeum</taxon>
    </lineage>
</organism>
<comment type="similarity">
    <text evidence="2 6">Belongs to the zinc-containing alcohol dehydrogenase family.</text>
</comment>
<dbReference type="SMART" id="SM00829">
    <property type="entry name" value="PKS_ER"/>
    <property type="match status" value="1"/>
</dbReference>
<reference evidence="8" key="1">
    <citation type="journal article" date="2020" name="mSystems">
        <title>Genome- and Community-Level Interaction Insights into Carbon Utilization and Element Cycling Functions of Hydrothermarchaeota in Hydrothermal Sediment.</title>
        <authorList>
            <person name="Zhou Z."/>
            <person name="Liu Y."/>
            <person name="Xu W."/>
            <person name="Pan J."/>
            <person name="Luo Z.H."/>
            <person name="Li M."/>
        </authorList>
    </citation>
    <scope>NUCLEOTIDE SEQUENCE [LARGE SCALE GENOMIC DNA]</scope>
    <source>
        <strain evidence="8">SpSt-1056</strain>
    </source>
</reference>
<dbReference type="InterPro" id="IPR013149">
    <property type="entry name" value="ADH-like_C"/>
</dbReference>
<dbReference type="GO" id="GO:0008270">
    <property type="term" value="F:zinc ion binding"/>
    <property type="evidence" value="ECO:0007669"/>
    <property type="project" value="InterPro"/>
</dbReference>
<dbReference type="PROSITE" id="PS00059">
    <property type="entry name" value="ADH_ZINC"/>
    <property type="match status" value="1"/>
</dbReference>
<evidence type="ECO:0000256" key="6">
    <source>
        <dbReference type="RuleBase" id="RU361277"/>
    </source>
</evidence>
<accession>A0A7C5Q6T2</accession>
<evidence type="ECO:0000256" key="3">
    <source>
        <dbReference type="ARBA" id="ARBA00022723"/>
    </source>
</evidence>
<dbReference type="AlphaFoldDB" id="A0A7C5Q6T2"/>